<proteinExistence type="predicted"/>
<dbReference type="AlphaFoldDB" id="A0A2P2CF97"/>
<evidence type="ECO:0000313" key="1">
    <source>
        <dbReference type="EMBL" id="CUR60658.1"/>
    </source>
</evidence>
<accession>A0A2P2CF97</accession>
<sequence>MKTGSDVDFDRKLEQIHAARERQEAKHAKGLLTLLNGRDDLRGVHALADMVGERVLWCA</sequence>
<organism evidence="1">
    <name type="scientific">metagenome</name>
    <dbReference type="NCBI Taxonomy" id="256318"/>
    <lineage>
        <taxon>unclassified sequences</taxon>
        <taxon>metagenomes</taxon>
    </lineage>
</organism>
<protein>
    <submittedName>
        <fullName evidence="1">Uncharacterized protein</fullName>
    </submittedName>
</protein>
<name>A0A2P2CF97_9ZZZZ</name>
<gene>
    <name evidence="1" type="ORF">NOCA280078</name>
</gene>
<dbReference type="EMBL" id="CZKA01000078">
    <property type="protein sequence ID" value="CUR60658.1"/>
    <property type="molecule type" value="Genomic_DNA"/>
</dbReference>
<reference evidence="1" key="1">
    <citation type="submission" date="2015-08" db="EMBL/GenBank/DDBJ databases">
        <authorList>
            <person name="Babu N.S."/>
            <person name="Beckwith C.J."/>
            <person name="Beseler K.G."/>
            <person name="Brison A."/>
            <person name="Carone J.V."/>
            <person name="Caskin T.P."/>
            <person name="Diamond M."/>
            <person name="Durham M.E."/>
            <person name="Foxe J.M."/>
            <person name="Go M."/>
            <person name="Henderson B.A."/>
            <person name="Jones I.B."/>
            <person name="McGettigan J.A."/>
            <person name="Micheletti S.J."/>
            <person name="Nasrallah M.E."/>
            <person name="Ortiz D."/>
            <person name="Piller C.R."/>
            <person name="Privatt S.R."/>
            <person name="Schneider S.L."/>
            <person name="Sharp S."/>
            <person name="Smith T.C."/>
            <person name="Stanton J.D."/>
            <person name="Ullery H.E."/>
            <person name="Wilson R.J."/>
            <person name="Serrano M.G."/>
            <person name="Buck G."/>
            <person name="Lee V."/>
            <person name="Wang Y."/>
            <person name="Carvalho R."/>
            <person name="Voegtly L."/>
            <person name="Shi R."/>
            <person name="Duckworth R."/>
            <person name="Johnson A."/>
            <person name="Loviza R."/>
            <person name="Walstead R."/>
            <person name="Shah Z."/>
            <person name="Kiflezghi M."/>
            <person name="Wade K."/>
            <person name="Ball S.L."/>
            <person name="Bradley K.W."/>
            <person name="Asai D.J."/>
            <person name="Bowman C.A."/>
            <person name="Russell D.A."/>
            <person name="Pope W.H."/>
            <person name="Jacobs-Sera D."/>
            <person name="Hendrix R.W."/>
            <person name="Hatfull G.F."/>
        </authorList>
    </citation>
    <scope>NUCLEOTIDE SEQUENCE</scope>
</reference>